<feature type="region of interest" description="Disordered" evidence="1">
    <location>
        <begin position="395"/>
        <end position="416"/>
    </location>
</feature>
<evidence type="ECO:0000256" key="1">
    <source>
        <dbReference type="SAM" id="MobiDB-lite"/>
    </source>
</evidence>
<evidence type="ECO:0000313" key="2">
    <source>
        <dbReference type="EMBL" id="CCH43181.1"/>
    </source>
</evidence>
<gene>
    <name evidence="2" type="ORF">BN7_2728</name>
</gene>
<comment type="caution">
    <text evidence="2">The sequence shown here is derived from an EMBL/GenBank/DDBJ whole genome shotgun (WGS) entry which is preliminary data.</text>
</comment>
<keyword evidence="3" id="KW-1185">Reference proteome</keyword>
<dbReference type="InParanoid" id="K0KJP0"/>
<dbReference type="EMBL" id="CAIF01000070">
    <property type="protein sequence ID" value="CCH43181.1"/>
    <property type="molecule type" value="Genomic_DNA"/>
</dbReference>
<dbReference type="Proteomes" id="UP000009328">
    <property type="component" value="Unassembled WGS sequence"/>
</dbReference>
<accession>K0KJP0</accession>
<evidence type="ECO:0000313" key="3">
    <source>
        <dbReference type="Proteomes" id="UP000009328"/>
    </source>
</evidence>
<dbReference type="HOGENOM" id="CLU_043708_0_0_1"/>
<protein>
    <submittedName>
        <fullName evidence="2">Uncharacterized protein</fullName>
    </submittedName>
</protein>
<sequence length="524" mass="61561">MLYELLESIFHINKNEKFMIYIRPAFIRYWRFKVSLLPLYHRFNQYWKPLNDNVLKKLKTKNEHEEESLLGPFPIEIWQIIMQKGHVRKEVLSINDMFFNELLPYAYANSGKTLQLLLVISSTSKMRQNDDCFLRNGPDFPSKPYESAQSIYERSLQSSKFEYEFLDVSYDVSTSFKYEFFGEQLYEDTLLITDYEEIKFIFSHIINNPDSRIKEHFKSIYVDVSILHGYQELIYDSDINDTLRKTGRSFPVDGSSVKIQVKANDFFYGTDSHQLFDKDNDRWSDPNGVLKNVDAHSFSLEPFKTANEIYPTKVYFNELIHIAELFKSYALNERKYLMNVSHKRQLRSYHPYNKYVLSHDQINRPLPSYNLNRFDHIRGAFNPLNLFANDLNWDTDDDDDDGEEEELEDDDDAQGLDTELDQAGTNFDGYELKSDGAIASHNVKIQKRRFATELETRSLIKKMIETLSSENVCNGVNTSLFIIGILSFEETTDIPKNETLSAKPIPNMFRYKPHMTLLNKPYSN</sequence>
<proteinExistence type="predicted"/>
<dbReference type="AlphaFoldDB" id="K0KJP0"/>
<reference evidence="2 3" key="1">
    <citation type="journal article" date="2012" name="Eukaryot. Cell">
        <title>Draft genome sequence of Wickerhamomyces ciferrii NRRL Y-1031 F-60-10.</title>
        <authorList>
            <person name="Schneider J."/>
            <person name="Andrea H."/>
            <person name="Blom J."/>
            <person name="Jaenicke S."/>
            <person name="Ruckert C."/>
            <person name="Schorsch C."/>
            <person name="Szczepanowski R."/>
            <person name="Farwick M."/>
            <person name="Goesmann A."/>
            <person name="Puhler A."/>
            <person name="Schaffer S."/>
            <person name="Tauch A."/>
            <person name="Kohler T."/>
            <person name="Brinkrolf K."/>
        </authorList>
    </citation>
    <scope>NUCLEOTIDE SEQUENCE [LARGE SCALE GENOMIC DNA]</scope>
    <source>
        <strain evidence="3">ATCC 14091 / BCRC 22168 / CBS 111 / JCM 3599 / NBRC 0793 / NRRL Y-1031 F-60-10</strain>
    </source>
</reference>
<organism evidence="2 3">
    <name type="scientific">Wickerhamomyces ciferrii (strain ATCC 14091 / BCRC 22168 / CBS 111 / JCM 3599 / NBRC 0793 / NRRL Y-1031 F-60-10)</name>
    <name type="common">Yeast</name>
    <name type="synonym">Pichia ciferrii</name>
    <dbReference type="NCBI Taxonomy" id="1206466"/>
    <lineage>
        <taxon>Eukaryota</taxon>
        <taxon>Fungi</taxon>
        <taxon>Dikarya</taxon>
        <taxon>Ascomycota</taxon>
        <taxon>Saccharomycotina</taxon>
        <taxon>Saccharomycetes</taxon>
        <taxon>Phaffomycetales</taxon>
        <taxon>Wickerhamomycetaceae</taxon>
        <taxon>Wickerhamomyces</taxon>
    </lineage>
</organism>
<name>K0KJP0_WICCF</name>